<comment type="pathway">
    <text evidence="3">Lipid metabolism; fatty acid biosynthesis.</text>
</comment>
<dbReference type="NCBIfam" id="NF005457">
    <property type="entry name" value="PRK07051.1"/>
    <property type="match status" value="1"/>
</dbReference>
<evidence type="ECO:0000313" key="6">
    <source>
        <dbReference type="Proteomes" id="UP001303532"/>
    </source>
</evidence>
<dbReference type="PRINTS" id="PR01071">
    <property type="entry name" value="ACOABIOTINCC"/>
</dbReference>
<dbReference type="Proteomes" id="UP001303532">
    <property type="component" value="Chromosome"/>
</dbReference>
<dbReference type="PANTHER" id="PTHR45266">
    <property type="entry name" value="OXALOACETATE DECARBOXYLASE ALPHA CHAIN"/>
    <property type="match status" value="1"/>
</dbReference>
<keyword evidence="5" id="KW-0436">Ligase</keyword>
<sequence length="174" mass="18432">MLKIQEIREIIKLIDQSSIDKFTYEADGAKIKIVKSNTSATAIAPVQVQAPVPDVQDSTSGAQSVQQAVPETAEAPKQAAPVAEPAAEAKASDASLKSIVSPMVGTFYKSSSPEAAAFVQVGQKVGAEDVVCIVEAMKLFNEIEAEVSGEIVEILVKDGQLVEYGQPLFLVKEN</sequence>
<proteinExistence type="predicted"/>
<organism evidence="5 6">
    <name type="scientific">Sporosarcina jeotgali</name>
    <dbReference type="NCBI Taxonomy" id="3020056"/>
    <lineage>
        <taxon>Bacteria</taxon>
        <taxon>Bacillati</taxon>
        <taxon>Bacillota</taxon>
        <taxon>Bacilli</taxon>
        <taxon>Bacillales</taxon>
        <taxon>Caryophanaceae</taxon>
        <taxon>Sporosarcina</taxon>
    </lineage>
</organism>
<dbReference type="SUPFAM" id="SSF51230">
    <property type="entry name" value="Single hybrid motif"/>
    <property type="match status" value="1"/>
</dbReference>
<dbReference type="InterPro" id="IPR011053">
    <property type="entry name" value="Single_hybrid_motif"/>
</dbReference>
<dbReference type="PANTHER" id="PTHR45266:SF3">
    <property type="entry name" value="OXALOACETATE DECARBOXYLASE ALPHA CHAIN"/>
    <property type="match status" value="1"/>
</dbReference>
<dbReference type="NCBIfam" id="TIGR00531">
    <property type="entry name" value="BCCP"/>
    <property type="match status" value="1"/>
</dbReference>
<gene>
    <name evidence="5" type="primary">accB</name>
    <name evidence="5" type="ORF">PGH26_06485</name>
</gene>
<name>A0ABZ0L068_9BACL</name>
<keyword evidence="3" id="KW-0444">Lipid biosynthesis</keyword>
<dbReference type="GO" id="GO:0003989">
    <property type="term" value="F:acetyl-CoA carboxylase activity"/>
    <property type="evidence" value="ECO:0007669"/>
    <property type="project" value="UniProtKB-EC"/>
</dbReference>
<feature type="domain" description="Lipoyl-binding" evidence="4">
    <location>
        <begin position="86"/>
        <end position="172"/>
    </location>
</feature>
<keyword evidence="6" id="KW-1185">Reference proteome</keyword>
<keyword evidence="3" id="KW-0276">Fatty acid metabolism</keyword>
<accession>A0ABZ0L068</accession>
<dbReference type="Pfam" id="PF00364">
    <property type="entry name" value="Biotin_lipoyl"/>
    <property type="match status" value="1"/>
</dbReference>
<comment type="function">
    <text evidence="3">This protein is a component of the acetyl coenzyme A carboxylase complex; first, biotin carboxylase catalyzes the carboxylation of the carrier protein and then the transcarboxylase transfers the carboxyl group to form malonyl-CoA.</text>
</comment>
<dbReference type="RefSeq" id="WP_323693176.1">
    <property type="nucleotide sequence ID" value="NZ_CP116341.1"/>
</dbReference>
<keyword evidence="2 3" id="KW-0092">Biotin</keyword>
<dbReference type="InterPro" id="IPR000089">
    <property type="entry name" value="Biotin_lipoyl"/>
</dbReference>
<protein>
    <recommendedName>
        <fullName evidence="1 3">Biotin carboxyl carrier protein of acetyl-CoA carboxylase</fullName>
    </recommendedName>
</protein>
<evidence type="ECO:0000259" key="4">
    <source>
        <dbReference type="PROSITE" id="PS50968"/>
    </source>
</evidence>
<dbReference type="EMBL" id="CP116341">
    <property type="protein sequence ID" value="WOV85577.1"/>
    <property type="molecule type" value="Genomic_DNA"/>
</dbReference>
<dbReference type="InterPro" id="IPR050709">
    <property type="entry name" value="Biotin_Carboxyl_Carrier/Decarb"/>
</dbReference>
<evidence type="ECO:0000256" key="3">
    <source>
        <dbReference type="RuleBase" id="RU364072"/>
    </source>
</evidence>
<keyword evidence="3" id="KW-0275">Fatty acid biosynthesis</keyword>
<dbReference type="PROSITE" id="PS50968">
    <property type="entry name" value="BIOTINYL_LIPOYL"/>
    <property type="match status" value="1"/>
</dbReference>
<keyword evidence="3" id="KW-0443">Lipid metabolism</keyword>
<dbReference type="CDD" id="cd06850">
    <property type="entry name" value="biotinyl_domain"/>
    <property type="match status" value="1"/>
</dbReference>
<dbReference type="Gene3D" id="2.40.50.100">
    <property type="match status" value="1"/>
</dbReference>
<evidence type="ECO:0000313" key="5">
    <source>
        <dbReference type="EMBL" id="WOV85577.1"/>
    </source>
</evidence>
<evidence type="ECO:0000256" key="2">
    <source>
        <dbReference type="ARBA" id="ARBA00023267"/>
    </source>
</evidence>
<dbReference type="InterPro" id="IPR001249">
    <property type="entry name" value="AcCoA_biotinCC"/>
</dbReference>
<evidence type="ECO:0000256" key="1">
    <source>
        <dbReference type="ARBA" id="ARBA00017562"/>
    </source>
</evidence>
<reference evidence="5 6" key="1">
    <citation type="submission" date="2023-01" db="EMBL/GenBank/DDBJ databases">
        <title>Sporosarcina sp. nov., isolated from Korean tranditional fermented seafood 'Jeotgal'.</title>
        <authorList>
            <person name="Yang A.-I."/>
        </authorList>
    </citation>
    <scope>NUCLEOTIDE SEQUENCE [LARGE SCALE GENOMIC DNA]</scope>
    <source>
        <strain evidence="5 6">B2O-1</strain>
    </source>
</reference>